<feature type="compositionally biased region" description="Basic and acidic residues" evidence="1">
    <location>
        <begin position="22"/>
        <end position="47"/>
    </location>
</feature>
<dbReference type="EMBL" id="CAVLEF010000006">
    <property type="protein sequence ID" value="CAK1545031.1"/>
    <property type="molecule type" value="Genomic_DNA"/>
</dbReference>
<sequence length="303" mass="34502">MFSLLSKLPTQRDVIPYHLNKKPSEGDNRRSEGVEGGAREQEYSKRENAARPACRDFTYLTRNLTAHRGKTNRVSVCAVVVFGGAPGIDLVKDPPGARLFTRSFPPRPPTPRAPGGRRPQIASQLSPIDVPSDSRIIFRELFRFLHICIYADLKQQFVKNRYCACVPPPPPPPLTIRSAPPARLMTSLLHSSLSPLYDVRWQVRTDCTLRVCALRTHFRPRIHDTTDRNNNYTISDIRPSGLDAKYILHQEQNLQQKRSLDESKHSGSSKIRNEFYLADTCRAYVLYSGMHRTYCLLMTRVNA</sequence>
<organism evidence="2 3">
    <name type="scientific">Leptosia nina</name>
    <dbReference type="NCBI Taxonomy" id="320188"/>
    <lineage>
        <taxon>Eukaryota</taxon>
        <taxon>Metazoa</taxon>
        <taxon>Ecdysozoa</taxon>
        <taxon>Arthropoda</taxon>
        <taxon>Hexapoda</taxon>
        <taxon>Insecta</taxon>
        <taxon>Pterygota</taxon>
        <taxon>Neoptera</taxon>
        <taxon>Endopterygota</taxon>
        <taxon>Lepidoptera</taxon>
        <taxon>Glossata</taxon>
        <taxon>Ditrysia</taxon>
        <taxon>Papilionoidea</taxon>
        <taxon>Pieridae</taxon>
        <taxon>Pierinae</taxon>
        <taxon>Leptosia</taxon>
    </lineage>
</organism>
<accession>A0AAV1J7C6</accession>
<protein>
    <submittedName>
        <fullName evidence="2">Uncharacterized protein</fullName>
    </submittedName>
</protein>
<feature type="region of interest" description="Disordered" evidence="1">
    <location>
        <begin position="15"/>
        <end position="47"/>
    </location>
</feature>
<keyword evidence="3" id="KW-1185">Reference proteome</keyword>
<evidence type="ECO:0000313" key="3">
    <source>
        <dbReference type="Proteomes" id="UP001497472"/>
    </source>
</evidence>
<name>A0AAV1J7C6_9NEOP</name>
<comment type="caution">
    <text evidence="2">The sequence shown here is derived from an EMBL/GenBank/DDBJ whole genome shotgun (WGS) entry which is preliminary data.</text>
</comment>
<evidence type="ECO:0000313" key="2">
    <source>
        <dbReference type="EMBL" id="CAK1545031.1"/>
    </source>
</evidence>
<gene>
    <name evidence="2" type="ORF">LNINA_LOCUS4726</name>
</gene>
<dbReference type="AlphaFoldDB" id="A0AAV1J7C6"/>
<proteinExistence type="predicted"/>
<evidence type="ECO:0000256" key="1">
    <source>
        <dbReference type="SAM" id="MobiDB-lite"/>
    </source>
</evidence>
<reference evidence="2 3" key="1">
    <citation type="submission" date="2023-11" db="EMBL/GenBank/DDBJ databases">
        <authorList>
            <person name="Okamura Y."/>
        </authorList>
    </citation>
    <scope>NUCLEOTIDE SEQUENCE [LARGE SCALE GENOMIC DNA]</scope>
</reference>
<feature type="region of interest" description="Disordered" evidence="1">
    <location>
        <begin position="100"/>
        <end position="125"/>
    </location>
</feature>
<dbReference type="Proteomes" id="UP001497472">
    <property type="component" value="Unassembled WGS sequence"/>
</dbReference>